<comment type="caution">
    <text evidence="11">The sequence shown here is derived from an EMBL/GenBank/DDBJ whole genome shotgun (WGS) entry which is preliminary data.</text>
</comment>
<organism evidence="11 12">
    <name type="scientific">Cyclotella atomus</name>
    <dbReference type="NCBI Taxonomy" id="382360"/>
    <lineage>
        <taxon>Eukaryota</taxon>
        <taxon>Sar</taxon>
        <taxon>Stramenopiles</taxon>
        <taxon>Ochrophyta</taxon>
        <taxon>Bacillariophyta</taxon>
        <taxon>Coscinodiscophyceae</taxon>
        <taxon>Thalassiosirophycidae</taxon>
        <taxon>Stephanodiscales</taxon>
        <taxon>Stephanodiscaceae</taxon>
        <taxon>Cyclotella</taxon>
    </lineage>
</organism>
<dbReference type="EC" id="3.4.11.5" evidence="4"/>
<dbReference type="PRINTS" id="PR00793">
    <property type="entry name" value="PROAMNOPTASE"/>
</dbReference>
<comment type="similarity">
    <text evidence="3">Belongs to the peptidase S33 family.</text>
</comment>
<keyword evidence="5" id="KW-0031">Aminopeptidase</keyword>
<sequence length="592" mass="66837">MMSFYLILSAIYFFPRQHADAWMLHPSKHPHPSRSACLKHAVNGNLITAVQTEEPILRTLYDPPPKIDFNHNNKSLHSDDNVRFVTQVTNGRLDTEEGSPHVLYYEVHHRIPVIDGKVHINSDGTTKRGLTGLVLHGGPGAGCFPRHANFFSPELYESVVLLDQRGCGRSTPLGEVSHNTLPLLVQDVERLRLKLLDDRPWDCILGGSWGCTLALAYAHTYPSKVRAMVLRGLCLFRPQEIDWCFGDPPPKDIALSTTSNLKDLVTGNTKNVATRKPVTASQVFSDGWQEFCQVDLPDKSNNNAQPSSHDRRKVLTQYYHRLLGSNPLTRAKAAQSWFRYEMGIYSKGYPEKNRSNHTNTRLLVWNPSSQQWHYESAKVYNNQSIDAVNPIDGSYDVVVDDGAVQSLRRFSDPPDEKRMQALRARIEATYSVLLEPLPIEDVSADTEDSNSTVTDRQASNATFDPSKFIPAQAMLTCYYSTNDDYVLQDYRQFLSVSYQNTSWYNSLPPCIAIQGSLDAICPVDTALDLHHVWKELELRIAFGSGHSMYDLVISGEIVKALDRFGYAMIKHQNQQSKSVGYNCQLKDEFVEI</sequence>
<dbReference type="InterPro" id="IPR000073">
    <property type="entry name" value="AB_hydrolase_1"/>
</dbReference>
<evidence type="ECO:0000256" key="3">
    <source>
        <dbReference type="ARBA" id="ARBA00010088"/>
    </source>
</evidence>
<dbReference type="PANTHER" id="PTHR43722:SF1">
    <property type="entry name" value="PROLINE IMINOPEPTIDASE"/>
    <property type="match status" value="1"/>
</dbReference>
<protein>
    <recommendedName>
        <fullName evidence="4">prolyl aminopeptidase</fullName>
        <ecNumber evidence="4">3.4.11.5</ecNumber>
    </recommendedName>
    <alternativeName>
        <fullName evidence="9">Prolyl aminopeptidase</fullName>
    </alternativeName>
</protein>
<keyword evidence="12" id="KW-1185">Reference proteome</keyword>
<gene>
    <name evidence="11" type="ORF">ACHAWO_007744</name>
</gene>
<name>A0ABD3N4A8_9STRA</name>
<keyword evidence="8" id="KW-0378">Hydrolase</keyword>
<feature type="domain" description="AB hydrolase-1" evidence="10">
    <location>
        <begin position="133"/>
        <end position="241"/>
    </location>
</feature>
<dbReference type="Gene3D" id="3.40.50.1820">
    <property type="entry name" value="alpha/beta hydrolase"/>
    <property type="match status" value="1"/>
</dbReference>
<dbReference type="Pfam" id="PF00561">
    <property type="entry name" value="Abhydrolase_1"/>
    <property type="match status" value="1"/>
</dbReference>
<comment type="subcellular location">
    <subcellularLocation>
        <location evidence="2">Cytoplasm</location>
    </subcellularLocation>
</comment>
<evidence type="ECO:0000256" key="2">
    <source>
        <dbReference type="ARBA" id="ARBA00004496"/>
    </source>
</evidence>
<evidence type="ECO:0000256" key="9">
    <source>
        <dbReference type="ARBA" id="ARBA00029605"/>
    </source>
</evidence>
<dbReference type="PANTHER" id="PTHR43722">
    <property type="entry name" value="PROLINE IMINOPEPTIDASE"/>
    <property type="match status" value="1"/>
</dbReference>
<keyword evidence="6" id="KW-0963">Cytoplasm</keyword>
<evidence type="ECO:0000256" key="7">
    <source>
        <dbReference type="ARBA" id="ARBA00022670"/>
    </source>
</evidence>
<evidence type="ECO:0000256" key="6">
    <source>
        <dbReference type="ARBA" id="ARBA00022490"/>
    </source>
</evidence>
<evidence type="ECO:0000256" key="5">
    <source>
        <dbReference type="ARBA" id="ARBA00022438"/>
    </source>
</evidence>
<evidence type="ECO:0000313" key="12">
    <source>
        <dbReference type="Proteomes" id="UP001530400"/>
    </source>
</evidence>
<evidence type="ECO:0000313" key="11">
    <source>
        <dbReference type="EMBL" id="KAL3770153.1"/>
    </source>
</evidence>
<dbReference type="GO" id="GO:0006508">
    <property type="term" value="P:proteolysis"/>
    <property type="evidence" value="ECO:0007669"/>
    <property type="project" value="UniProtKB-KW"/>
</dbReference>
<comment type="catalytic activity">
    <reaction evidence="1">
        <text>Release of N-terminal proline from a peptide.</text>
        <dbReference type="EC" id="3.4.11.5"/>
    </reaction>
</comment>
<accession>A0ABD3N4A8</accession>
<evidence type="ECO:0000259" key="10">
    <source>
        <dbReference type="Pfam" id="PF00561"/>
    </source>
</evidence>
<dbReference type="GO" id="GO:0004177">
    <property type="term" value="F:aminopeptidase activity"/>
    <property type="evidence" value="ECO:0007669"/>
    <property type="project" value="UniProtKB-KW"/>
</dbReference>
<dbReference type="InterPro" id="IPR029058">
    <property type="entry name" value="AB_hydrolase_fold"/>
</dbReference>
<dbReference type="Proteomes" id="UP001530400">
    <property type="component" value="Unassembled WGS sequence"/>
</dbReference>
<evidence type="ECO:0000256" key="8">
    <source>
        <dbReference type="ARBA" id="ARBA00022801"/>
    </source>
</evidence>
<dbReference type="EMBL" id="JALLPJ020001317">
    <property type="protein sequence ID" value="KAL3770153.1"/>
    <property type="molecule type" value="Genomic_DNA"/>
</dbReference>
<dbReference type="InterPro" id="IPR005944">
    <property type="entry name" value="Pro_iminopeptidase"/>
</dbReference>
<keyword evidence="7" id="KW-0645">Protease</keyword>
<dbReference type="AlphaFoldDB" id="A0ABD3N4A8"/>
<dbReference type="GO" id="GO:0005737">
    <property type="term" value="C:cytoplasm"/>
    <property type="evidence" value="ECO:0007669"/>
    <property type="project" value="UniProtKB-SubCell"/>
</dbReference>
<evidence type="ECO:0000256" key="4">
    <source>
        <dbReference type="ARBA" id="ARBA00012568"/>
    </source>
</evidence>
<reference evidence="11 12" key="1">
    <citation type="submission" date="2024-10" db="EMBL/GenBank/DDBJ databases">
        <title>Updated reference genomes for cyclostephanoid diatoms.</title>
        <authorList>
            <person name="Roberts W.R."/>
            <person name="Alverson A.J."/>
        </authorList>
    </citation>
    <scope>NUCLEOTIDE SEQUENCE [LARGE SCALE GENOMIC DNA]</scope>
    <source>
        <strain evidence="11 12">AJA010-31</strain>
    </source>
</reference>
<evidence type="ECO:0000256" key="1">
    <source>
        <dbReference type="ARBA" id="ARBA00001585"/>
    </source>
</evidence>
<dbReference type="SUPFAM" id="SSF53474">
    <property type="entry name" value="alpha/beta-Hydrolases"/>
    <property type="match status" value="1"/>
</dbReference>
<proteinExistence type="inferred from homology"/>
<dbReference type="InterPro" id="IPR002410">
    <property type="entry name" value="Peptidase_S33"/>
</dbReference>